<dbReference type="OrthoDB" id="10030453at2759"/>
<dbReference type="WBParaSite" id="TASK_0000577801-mRNA-1">
    <property type="protein sequence ID" value="TASK_0000577801-mRNA-1"/>
    <property type="gene ID" value="TASK_0000577801"/>
</dbReference>
<evidence type="ECO:0000313" key="3">
    <source>
        <dbReference type="Proteomes" id="UP000282613"/>
    </source>
</evidence>
<name>A0A0R3W6F8_TAEAS</name>
<feature type="compositionally biased region" description="Basic and acidic residues" evidence="1">
    <location>
        <begin position="31"/>
        <end position="71"/>
    </location>
</feature>
<accession>A0A0R3W6F8</accession>
<sequence length="71" mass="8293">MDSGPADIDEYDQYDYDREKVVSSKSGRNRAKNEMKHNFSSNRSDRIHVDSQTNNRDKQMEAARKKLEANN</sequence>
<evidence type="ECO:0000313" key="4">
    <source>
        <dbReference type="WBParaSite" id="TASK_0000577801-mRNA-1"/>
    </source>
</evidence>
<dbReference type="Proteomes" id="UP000282613">
    <property type="component" value="Unassembled WGS sequence"/>
</dbReference>
<reference evidence="2 3" key="2">
    <citation type="submission" date="2018-11" db="EMBL/GenBank/DDBJ databases">
        <authorList>
            <consortium name="Pathogen Informatics"/>
        </authorList>
    </citation>
    <scope>NUCLEOTIDE SEQUENCE [LARGE SCALE GENOMIC DNA]</scope>
</reference>
<feature type="region of interest" description="Disordered" evidence="1">
    <location>
        <begin position="1"/>
        <end position="71"/>
    </location>
</feature>
<dbReference type="Pfam" id="PF10195">
    <property type="entry name" value="Phospho_p8"/>
    <property type="match status" value="1"/>
</dbReference>
<dbReference type="InterPro" id="IPR018792">
    <property type="entry name" value="NUPR1-like"/>
</dbReference>
<evidence type="ECO:0000313" key="2">
    <source>
        <dbReference type="EMBL" id="VDK35610.1"/>
    </source>
</evidence>
<keyword evidence="3" id="KW-1185">Reference proteome</keyword>
<reference evidence="4" key="1">
    <citation type="submission" date="2017-02" db="UniProtKB">
        <authorList>
            <consortium name="WormBaseParasite"/>
        </authorList>
    </citation>
    <scope>IDENTIFICATION</scope>
</reference>
<gene>
    <name evidence="2" type="ORF">TASK_LOCUS5779</name>
</gene>
<organism evidence="4">
    <name type="scientific">Taenia asiatica</name>
    <name type="common">Asian tapeworm</name>
    <dbReference type="NCBI Taxonomy" id="60517"/>
    <lineage>
        <taxon>Eukaryota</taxon>
        <taxon>Metazoa</taxon>
        <taxon>Spiralia</taxon>
        <taxon>Lophotrochozoa</taxon>
        <taxon>Platyhelminthes</taxon>
        <taxon>Cestoda</taxon>
        <taxon>Eucestoda</taxon>
        <taxon>Cyclophyllidea</taxon>
        <taxon>Taeniidae</taxon>
        <taxon>Taenia</taxon>
    </lineage>
</organism>
<dbReference type="AlphaFoldDB" id="A0A0R3W6F8"/>
<dbReference type="EMBL" id="UYRS01018441">
    <property type="protein sequence ID" value="VDK35610.1"/>
    <property type="molecule type" value="Genomic_DNA"/>
</dbReference>
<evidence type="ECO:0000256" key="1">
    <source>
        <dbReference type="SAM" id="MobiDB-lite"/>
    </source>
</evidence>
<protein>
    <submittedName>
        <fullName evidence="4">BZIP domain-containing protein</fullName>
    </submittedName>
</protein>
<proteinExistence type="predicted"/>